<gene>
    <name evidence="2" type="ORF">DEAC_c03250</name>
</gene>
<dbReference type="Proteomes" id="UP000036356">
    <property type="component" value="Unassembled WGS sequence"/>
</dbReference>
<dbReference type="RefSeq" id="WP_047808249.1">
    <property type="nucleotide sequence ID" value="NZ_LDZY01000001.1"/>
</dbReference>
<comment type="caution">
    <text evidence="2">The sequence shown here is derived from an EMBL/GenBank/DDBJ whole genome shotgun (WGS) entry which is preliminary data.</text>
</comment>
<reference evidence="2 3" key="1">
    <citation type="submission" date="2015-06" db="EMBL/GenBank/DDBJ databases">
        <title>Draft genome of the moderately acidophilic sulfate reducer Candidatus Desulfosporosinus acididurans strain M1.</title>
        <authorList>
            <person name="Poehlein A."/>
            <person name="Petzsch P."/>
            <person name="Johnson B.D."/>
            <person name="Schloemann M."/>
            <person name="Daniel R."/>
            <person name="Muehling M."/>
        </authorList>
    </citation>
    <scope>NUCLEOTIDE SEQUENCE [LARGE SCALE GENOMIC DNA]</scope>
    <source>
        <strain evidence="2 3">M1</strain>
    </source>
</reference>
<keyword evidence="1" id="KW-0472">Membrane</keyword>
<evidence type="ECO:0000256" key="1">
    <source>
        <dbReference type="SAM" id="Phobius"/>
    </source>
</evidence>
<organism evidence="2 3">
    <name type="scientific">Desulfosporosinus acididurans</name>
    <dbReference type="NCBI Taxonomy" id="476652"/>
    <lineage>
        <taxon>Bacteria</taxon>
        <taxon>Bacillati</taxon>
        <taxon>Bacillota</taxon>
        <taxon>Clostridia</taxon>
        <taxon>Eubacteriales</taxon>
        <taxon>Desulfitobacteriaceae</taxon>
        <taxon>Desulfosporosinus</taxon>
    </lineage>
</organism>
<keyword evidence="3" id="KW-1185">Reference proteome</keyword>
<evidence type="ECO:0008006" key="4">
    <source>
        <dbReference type="Google" id="ProtNLM"/>
    </source>
</evidence>
<dbReference type="EMBL" id="LDZY01000001">
    <property type="protein sequence ID" value="KLU67917.1"/>
    <property type="molecule type" value="Genomic_DNA"/>
</dbReference>
<accession>A0A0J1FX82</accession>
<sequence>MRQSRYVWILGLSIVCLVTIIMIQTPQTVISTIADPHYQSDPKTTVQHFWSLMDKRQTDLAQELLLLPEGSMDELDFKAWVALLNKDPLLSLQKIEFLNSEPNNTQGVVVRVSWLSPIQNVESATFSMGLRQTASGWRIQQFKRMKALAQ</sequence>
<name>A0A0J1FX82_9FIRM</name>
<dbReference type="AlphaFoldDB" id="A0A0J1FX82"/>
<keyword evidence="1" id="KW-0812">Transmembrane</keyword>
<dbReference type="PATRIC" id="fig|476652.3.peg.326"/>
<evidence type="ECO:0000313" key="2">
    <source>
        <dbReference type="EMBL" id="KLU67917.1"/>
    </source>
</evidence>
<proteinExistence type="predicted"/>
<protein>
    <recommendedName>
        <fullName evidence="4">DUF4829 domain-containing protein</fullName>
    </recommendedName>
</protein>
<keyword evidence="1" id="KW-1133">Transmembrane helix</keyword>
<dbReference type="STRING" id="476652.DEAC_c03250"/>
<feature type="transmembrane region" description="Helical" evidence="1">
    <location>
        <begin position="6"/>
        <end position="23"/>
    </location>
</feature>
<evidence type="ECO:0000313" key="3">
    <source>
        <dbReference type="Proteomes" id="UP000036356"/>
    </source>
</evidence>